<dbReference type="PANTHER" id="PTHR12929:SF10">
    <property type="entry name" value="RIBOFLAVIN TRANSPORTER"/>
    <property type="match status" value="1"/>
</dbReference>
<protein>
    <recommendedName>
        <fullName evidence="9">Riboflavin transporter</fullName>
    </recommendedName>
</protein>
<feature type="transmembrane region" description="Helical" evidence="9">
    <location>
        <begin position="115"/>
        <end position="139"/>
    </location>
</feature>
<evidence type="ECO:0000256" key="1">
    <source>
        <dbReference type="ARBA" id="ARBA00000215"/>
    </source>
</evidence>
<feature type="transmembrane region" description="Helical" evidence="9">
    <location>
        <begin position="12"/>
        <end position="30"/>
    </location>
</feature>
<feature type="transmembrane region" description="Helical" evidence="9">
    <location>
        <begin position="83"/>
        <end position="103"/>
    </location>
</feature>
<keyword evidence="11" id="KW-1185">Reference proteome</keyword>
<proteinExistence type="inferred from homology"/>
<evidence type="ECO:0000256" key="6">
    <source>
        <dbReference type="ARBA" id="ARBA00022692"/>
    </source>
</evidence>
<feature type="transmembrane region" description="Helical" evidence="9">
    <location>
        <begin position="413"/>
        <end position="436"/>
    </location>
</feature>
<evidence type="ECO:0000256" key="7">
    <source>
        <dbReference type="ARBA" id="ARBA00022989"/>
    </source>
</evidence>
<feature type="transmembrane region" description="Helical" evidence="9">
    <location>
        <begin position="352"/>
        <end position="374"/>
    </location>
</feature>
<dbReference type="EMBL" id="UYJE01008889">
    <property type="protein sequence ID" value="VDI68273.1"/>
    <property type="molecule type" value="Genomic_DNA"/>
</dbReference>
<dbReference type="OrthoDB" id="9995836at2759"/>
<feature type="transmembrane region" description="Helical" evidence="9">
    <location>
        <begin position="50"/>
        <end position="74"/>
    </location>
</feature>
<feature type="transmembrane region" description="Helical" evidence="9">
    <location>
        <begin position="381"/>
        <end position="401"/>
    </location>
</feature>
<feature type="transmembrane region" description="Helical" evidence="9">
    <location>
        <begin position="207"/>
        <end position="227"/>
    </location>
</feature>
<evidence type="ECO:0000313" key="10">
    <source>
        <dbReference type="EMBL" id="VDI68273.1"/>
    </source>
</evidence>
<evidence type="ECO:0000256" key="9">
    <source>
        <dbReference type="RuleBase" id="RU368035"/>
    </source>
</evidence>
<reference evidence="10" key="1">
    <citation type="submission" date="2018-11" db="EMBL/GenBank/DDBJ databases">
        <authorList>
            <person name="Alioto T."/>
            <person name="Alioto T."/>
        </authorList>
    </citation>
    <scope>NUCLEOTIDE SEQUENCE</scope>
</reference>
<evidence type="ECO:0000256" key="8">
    <source>
        <dbReference type="ARBA" id="ARBA00023136"/>
    </source>
</evidence>
<keyword evidence="5 9" id="KW-1003">Cell membrane</keyword>
<comment type="catalytic activity">
    <reaction evidence="1 9">
        <text>riboflavin(in) = riboflavin(out)</text>
        <dbReference type="Rhea" id="RHEA:35015"/>
        <dbReference type="ChEBI" id="CHEBI:57986"/>
    </reaction>
</comment>
<comment type="subcellular location">
    <subcellularLocation>
        <location evidence="2 9">Cell membrane</location>
        <topology evidence="2 9">Multi-pass membrane protein</topology>
    </subcellularLocation>
</comment>
<evidence type="ECO:0000256" key="3">
    <source>
        <dbReference type="ARBA" id="ARBA00006366"/>
    </source>
</evidence>
<name>A0A8B6GSA0_MYTGA</name>
<keyword evidence="6 9" id="KW-0812">Transmembrane</keyword>
<dbReference type="Pfam" id="PF06237">
    <property type="entry name" value="SLC52_ribofla_tr"/>
    <property type="match status" value="1"/>
</dbReference>
<comment type="similarity">
    <text evidence="3 9">Belongs to the riboflavin transporter family.</text>
</comment>
<evidence type="ECO:0000256" key="2">
    <source>
        <dbReference type="ARBA" id="ARBA00004651"/>
    </source>
</evidence>
<keyword evidence="4 9" id="KW-0813">Transport</keyword>
<keyword evidence="7 9" id="KW-1133">Transmembrane helix</keyword>
<evidence type="ECO:0000256" key="5">
    <source>
        <dbReference type="ARBA" id="ARBA00022475"/>
    </source>
</evidence>
<feature type="transmembrane region" description="Helical" evidence="9">
    <location>
        <begin position="151"/>
        <end position="171"/>
    </location>
</feature>
<evidence type="ECO:0000313" key="11">
    <source>
        <dbReference type="Proteomes" id="UP000596742"/>
    </source>
</evidence>
<dbReference type="Proteomes" id="UP000596742">
    <property type="component" value="Unassembled WGS sequence"/>
</dbReference>
<accession>A0A8B6GSA0</accession>
<keyword evidence="8 9" id="KW-0472">Membrane</keyword>
<comment type="function">
    <text evidence="9">Plasma membrane transporter mediating the uptake by cells of the water soluble vitamin B2/riboflavin that plays a key role in biochemical oxidation-reduction reactions of the carbohydrate, lipid, and amino acid metabolism.</text>
</comment>
<dbReference type="InterPro" id="IPR009357">
    <property type="entry name" value="Riboflavin_transptr"/>
</dbReference>
<comment type="caution">
    <text evidence="10">The sequence shown here is derived from an EMBL/GenBank/DDBJ whole genome shotgun (WGS) entry which is preliminary data.</text>
</comment>
<dbReference type="AlphaFoldDB" id="A0A8B6GSA0"/>
<dbReference type="GO" id="GO:0032217">
    <property type="term" value="F:riboflavin transmembrane transporter activity"/>
    <property type="evidence" value="ECO:0007669"/>
    <property type="project" value="UniProtKB-UniRule"/>
</dbReference>
<feature type="transmembrane region" description="Helical" evidence="9">
    <location>
        <begin position="448"/>
        <end position="470"/>
    </location>
</feature>
<evidence type="ECO:0000256" key="4">
    <source>
        <dbReference type="ARBA" id="ARBA00022448"/>
    </source>
</evidence>
<gene>
    <name evidence="10" type="ORF">MGAL_10B062689</name>
</gene>
<dbReference type="GO" id="GO:0005886">
    <property type="term" value="C:plasma membrane"/>
    <property type="evidence" value="ECO:0007669"/>
    <property type="project" value="UniProtKB-SubCell"/>
</dbReference>
<organism evidence="10 11">
    <name type="scientific">Mytilus galloprovincialis</name>
    <name type="common">Mediterranean mussel</name>
    <dbReference type="NCBI Taxonomy" id="29158"/>
    <lineage>
        <taxon>Eukaryota</taxon>
        <taxon>Metazoa</taxon>
        <taxon>Spiralia</taxon>
        <taxon>Lophotrochozoa</taxon>
        <taxon>Mollusca</taxon>
        <taxon>Bivalvia</taxon>
        <taxon>Autobranchia</taxon>
        <taxon>Pteriomorphia</taxon>
        <taxon>Mytilida</taxon>
        <taxon>Mytiloidea</taxon>
        <taxon>Mytilidae</taxon>
        <taxon>Mytilinae</taxon>
        <taxon>Mytilus</taxon>
    </lineage>
</organism>
<sequence length="484" mass="53358">MAVDIFQCKNINILVYVLVALFGIGSWVDINGLWVELPVMVPHLPEGWKLPSYLSVIIQMANIGPLLVTAMYVFCKSYMKERVAVYAVLGIGATSCLLMSFFWKETTYIAGDFHSTALLVLQFFLALTDCTTSVLFLPFMATFKAEYMTGYFIGEGLSGLVPSVVALGQGVGQLTCKNISSFNSTTNVTSYSIQPIYHSIRFSVEEFFYFLCAMLIISIVSFTILNYTSYCKKEKVKHQDDYEEVESSNDNQMMSSYELNPDQPYSISAQNSANHSNEFINPSALSSRNQLMKKNKQLDINSKSVDIIQFREILSTKLFIYYLVLTAWVNCLSNGALPSLQTYSTLPFGNDAYHLSATLANIANPLACLVAFFVTVKSSIVISFLTFLGTAIAGYIISTAVESPNPVLYNTTAGSVIVIAAWILVVFTLTFVKVSIAGIFREEGKKALLWIGGISQVGSAVGAIVTFVLVNVYEMFESAPTCQS</sequence>
<dbReference type="InterPro" id="IPR036259">
    <property type="entry name" value="MFS_trans_sf"/>
</dbReference>
<dbReference type="PANTHER" id="PTHR12929">
    <property type="entry name" value="SOLUTE CARRIER FAMILY 52"/>
    <property type="match status" value="1"/>
</dbReference>
<dbReference type="SUPFAM" id="SSF103473">
    <property type="entry name" value="MFS general substrate transporter"/>
    <property type="match status" value="1"/>
</dbReference>
<feature type="transmembrane region" description="Helical" evidence="9">
    <location>
        <begin position="319"/>
        <end position="340"/>
    </location>
</feature>